<dbReference type="SUPFAM" id="SSF53335">
    <property type="entry name" value="S-adenosyl-L-methionine-dependent methyltransferases"/>
    <property type="match status" value="1"/>
</dbReference>
<sequence>MQRESLKNNWLCDYRRNVSSQNGEDGVIEKVFSVISETNAWCVEFGAGSGKKGNNTWALITNKRWSAALIEAERALFNDLVQEYRDRDDVVCINSSVGYAGKNTLDNILKKTPIPRAFDFLSIDIDGYDYQVWEALADYRPRVVMIEINPNIPLDVDFVQPASVRACGGSSLSALVRLGKKKGYELIFAHATNAIFVQEELYPLFGIENNDPIHILCGQPTNKPNPDYTFFQMYDGSIVLLGVGRNKILAYRKKLKDAPVWVFENGTLYPVSFTRDNVIVRRMKNALKKSGLYAACYGAVKQVYGRLDEKRRSKTRDA</sequence>
<evidence type="ECO:0000259" key="1">
    <source>
        <dbReference type="Pfam" id="PF05050"/>
    </source>
</evidence>
<protein>
    <recommendedName>
        <fullName evidence="1">Methyltransferase FkbM domain-containing protein</fullName>
    </recommendedName>
</protein>
<comment type="caution">
    <text evidence="2">The sequence shown here is derived from an EMBL/GenBank/DDBJ whole genome shotgun (WGS) entry which is preliminary data.</text>
</comment>
<name>A0A1F6MCX6_9BACT</name>
<feature type="domain" description="Methyltransferase FkbM" evidence="1">
    <location>
        <begin position="104"/>
        <end position="152"/>
    </location>
</feature>
<dbReference type="Pfam" id="PF05050">
    <property type="entry name" value="Methyltransf_21"/>
    <property type="match status" value="1"/>
</dbReference>
<dbReference type="InterPro" id="IPR029063">
    <property type="entry name" value="SAM-dependent_MTases_sf"/>
</dbReference>
<proteinExistence type="predicted"/>
<dbReference type="Proteomes" id="UP000177457">
    <property type="component" value="Unassembled WGS sequence"/>
</dbReference>
<dbReference type="InterPro" id="IPR006342">
    <property type="entry name" value="FkbM_mtfrase"/>
</dbReference>
<reference evidence="2 3" key="1">
    <citation type="journal article" date="2016" name="Nat. Commun.">
        <title>Thousands of microbial genomes shed light on interconnected biogeochemical processes in an aquifer system.</title>
        <authorList>
            <person name="Anantharaman K."/>
            <person name="Brown C.T."/>
            <person name="Hug L.A."/>
            <person name="Sharon I."/>
            <person name="Castelle C.J."/>
            <person name="Probst A.J."/>
            <person name="Thomas B.C."/>
            <person name="Singh A."/>
            <person name="Wilkins M.J."/>
            <person name="Karaoz U."/>
            <person name="Brodie E.L."/>
            <person name="Williams K.H."/>
            <person name="Hubbard S.S."/>
            <person name="Banfield J.F."/>
        </authorList>
    </citation>
    <scope>NUCLEOTIDE SEQUENCE [LARGE SCALE GENOMIC DNA]</scope>
</reference>
<gene>
    <name evidence="2" type="ORF">A3C90_00070</name>
</gene>
<evidence type="ECO:0000313" key="2">
    <source>
        <dbReference type="EMBL" id="OGH69501.1"/>
    </source>
</evidence>
<dbReference type="STRING" id="1798683.A3C90_00070"/>
<dbReference type="EMBL" id="MFQE01000077">
    <property type="protein sequence ID" value="OGH69501.1"/>
    <property type="molecule type" value="Genomic_DNA"/>
</dbReference>
<evidence type="ECO:0000313" key="3">
    <source>
        <dbReference type="Proteomes" id="UP000177457"/>
    </source>
</evidence>
<organism evidence="2 3">
    <name type="scientific">Candidatus Magasanikbacteria bacterium RIFCSPHIGHO2_02_FULL_51_14</name>
    <dbReference type="NCBI Taxonomy" id="1798683"/>
    <lineage>
        <taxon>Bacteria</taxon>
        <taxon>Candidatus Magasanikiibacteriota</taxon>
    </lineage>
</organism>
<accession>A0A1F6MCX6</accession>
<dbReference type="AlphaFoldDB" id="A0A1F6MCX6"/>